<accession>A0A2G3AII0</accession>
<reference evidence="2 3" key="1">
    <citation type="journal article" date="2014" name="Nat. Genet.">
        <title>Genome sequence of the hot pepper provides insights into the evolution of pungency in Capsicum species.</title>
        <authorList>
            <person name="Kim S."/>
            <person name="Park M."/>
            <person name="Yeom S.I."/>
            <person name="Kim Y.M."/>
            <person name="Lee J.M."/>
            <person name="Lee H.A."/>
            <person name="Seo E."/>
            <person name="Choi J."/>
            <person name="Cheong K."/>
            <person name="Kim K.T."/>
            <person name="Jung K."/>
            <person name="Lee G.W."/>
            <person name="Oh S.K."/>
            <person name="Bae C."/>
            <person name="Kim S.B."/>
            <person name="Lee H.Y."/>
            <person name="Kim S.Y."/>
            <person name="Kim M.S."/>
            <person name="Kang B.C."/>
            <person name="Jo Y.D."/>
            <person name="Yang H.B."/>
            <person name="Jeong H.J."/>
            <person name="Kang W.H."/>
            <person name="Kwon J.K."/>
            <person name="Shin C."/>
            <person name="Lim J.Y."/>
            <person name="Park J.H."/>
            <person name="Huh J.H."/>
            <person name="Kim J.S."/>
            <person name="Kim B.D."/>
            <person name="Cohen O."/>
            <person name="Paran I."/>
            <person name="Suh M.C."/>
            <person name="Lee S.B."/>
            <person name="Kim Y.K."/>
            <person name="Shin Y."/>
            <person name="Noh S.J."/>
            <person name="Park J."/>
            <person name="Seo Y.S."/>
            <person name="Kwon S.Y."/>
            <person name="Kim H.A."/>
            <person name="Park J.M."/>
            <person name="Kim H.J."/>
            <person name="Choi S.B."/>
            <person name="Bosland P.W."/>
            <person name="Reeves G."/>
            <person name="Jo S.H."/>
            <person name="Lee B.W."/>
            <person name="Cho H.T."/>
            <person name="Choi H.S."/>
            <person name="Lee M.S."/>
            <person name="Yu Y."/>
            <person name="Do Choi Y."/>
            <person name="Park B.S."/>
            <person name="van Deynze A."/>
            <person name="Ashrafi H."/>
            <person name="Hill T."/>
            <person name="Kim W.T."/>
            <person name="Pai H.S."/>
            <person name="Ahn H.K."/>
            <person name="Yeam I."/>
            <person name="Giovannoni J.J."/>
            <person name="Rose J.K."/>
            <person name="Sorensen I."/>
            <person name="Lee S.J."/>
            <person name="Kim R.W."/>
            <person name="Choi I.Y."/>
            <person name="Choi B.S."/>
            <person name="Lim J.S."/>
            <person name="Lee Y.H."/>
            <person name="Choi D."/>
        </authorList>
    </citation>
    <scope>NUCLEOTIDE SEQUENCE [LARGE SCALE GENOMIC DNA]</scope>
    <source>
        <strain evidence="3">cv. CM334</strain>
    </source>
</reference>
<dbReference type="EMBL" id="AYRZ02000001">
    <property type="protein sequence ID" value="PHT94056.1"/>
    <property type="molecule type" value="Genomic_DNA"/>
</dbReference>
<evidence type="ECO:0000259" key="1">
    <source>
        <dbReference type="Pfam" id="PF00171"/>
    </source>
</evidence>
<proteinExistence type="predicted"/>
<dbReference type="Gramene" id="PHT94056">
    <property type="protein sequence ID" value="PHT94056"/>
    <property type="gene ID" value="T459_01938"/>
</dbReference>
<dbReference type="AlphaFoldDB" id="A0A2G3AII0"/>
<dbReference type="Proteomes" id="UP000222542">
    <property type="component" value="Unassembled WGS sequence"/>
</dbReference>
<keyword evidence="3" id="KW-1185">Reference proteome</keyword>
<dbReference type="STRING" id="4072.A0A2G3AII0"/>
<evidence type="ECO:0000313" key="2">
    <source>
        <dbReference type="EMBL" id="PHT94056.1"/>
    </source>
</evidence>
<sequence length="219" mass="24123">MLSWKVGPALACGNTIVLKTAEQNPLSAFYVANLLQKAGLPEGILNVISGFDTTAGGPLCSHMDMDKVPHGFPRIALFTPVILHPTKVKPVFSRATNEMIEYLRSETNILREQVDELRSEMASMRSWWNCYNVHSLIYLFCKTTRQDIHQIVAGMSSGSSVVSSHDSTQPSGSRSNSFIIQQFYYNLSARTAAKRAGYPNLVEQVSGSDPRDGPKRVAA</sequence>
<gene>
    <name evidence="2" type="ORF">T459_01938</name>
</gene>
<organism evidence="2 3">
    <name type="scientific">Capsicum annuum</name>
    <name type="common">Capsicum pepper</name>
    <dbReference type="NCBI Taxonomy" id="4072"/>
    <lineage>
        <taxon>Eukaryota</taxon>
        <taxon>Viridiplantae</taxon>
        <taxon>Streptophyta</taxon>
        <taxon>Embryophyta</taxon>
        <taxon>Tracheophyta</taxon>
        <taxon>Spermatophyta</taxon>
        <taxon>Magnoliopsida</taxon>
        <taxon>eudicotyledons</taxon>
        <taxon>Gunneridae</taxon>
        <taxon>Pentapetalae</taxon>
        <taxon>asterids</taxon>
        <taxon>lamiids</taxon>
        <taxon>Solanales</taxon>
        <taxon>Solanaceae</taxon>
        <taxon>Solanoideae</taxon>
        <taxon>Capsiceae</taxon>
        <taxon>Capsicum</taxon>
    </lineage>
</organism>
<feature type="domain" description="Aldehyde dehydrogenase" evidence="1">
    <location>
        <begin position="1"/>
        <end position="68"/>
    </location>
</feature>
<name>A0A2G3AII0_CAPAN</name>
<reference evidence="2 3" key="2">
    <citation type="journal article" date="2017" name="Genome Biol.">
        <title>New reference genome sequences of hot pepper reveal the massive evolution of plant disease-resistance genes by retroduplication.</title>
        <authorList>
            <person name="Kim S."/>
            <person name="Park J."/>
            <person name="Yeom S.I."/>
            <person name="Kim Y.M."/>
            <person name="Seo E."/>
            <person name="Kim K.T."/>
            <person name="Kim M.S."/>
            <person name="Lee J.M."/>
            <person name="Cheong K."/>
            <person name="Shin H.S."/>
            <person name="Kim S.B."/>
            <person name="Han K."/>
            <person name="Lee J."/>
            <person name="Park M."/>
            <person name="Lee H.A."/>
            <person name="Lee H.Y."/>
            <person name="Lee Y."/>
            <person name="Oh S."/>
            <person name="Lee J.H."/>
            <person name="Choi E."/>
            <person name="Choi E."/>
            <person name="Lee S.E."/>
            <person name="Jeon J."/>
            <person name="Kim H."/>
            <person name="Choi G."/>
            <person name="Song H."/>
            <person name="Lee J."/>
            <person name="Lee S.C."/>
            <person name="Kwon J.K."/>
            <person name="Lee H.Y."/>
            <person name="Koo N."/>
            <person name="Hong Y."/>
            <person name="Kim R.W."/>
            <person name="Kang W.H."/>
            <person name="Huh J.H."/>
            <person name="Kang B.C."/>
            <person name="Yang T.J."/>
            <person name="Lee Y.H."/>
            <person name="Bennetzen J.L."/>
            <person name="Choi D."/>
        </authorList>
    </citation>
    <scope>NUCLEOTIDE SEQUENCE [LARGE SCALE GENOMIC DNA]</scope>
    <source>
        <strain evidence="3">cv. CM334</strain>
    </source>
</reference>
<dbReference type="InterPro" id="IPR016162">
    <property type="entry name" value="Ald_DH_N"/>
</dbReference>
<dbReference type="InterPro" id="IPR015590">
    <property type="entry name" value="Aldehyde_DH_dom"/>
</dbReference>
<dbReference type="InterPro" id="IPR016161">
    <property type="entry name" value="Ald_DH/histidinol_DH"/>
</dbReference>
<dbReference type="SUPFAM" id="SSF53720">
    <property type="entry name" value="ALDH-like"/>
    <property type="match status" value="1"/>
</dbReference>
<protein>
    <recommendedName>
        <fullName evidence="1">Aldehyde dehydrogenase domain-containing protein</fullName>
    </recommendedName>
</protein>
<dbReference type="GO" id="GO:0004029">
    <property type="term" value="F:aldehyde dehydrogenase (NAD+) activity"/>
    <property type="evidence" value="ECO:0000318"/>
    <property type="project" value="GO_Central"/>
</dbReference>
<dbReference type="Pfam" id="PF00171">
    <property type="entry name" value="Aldedh"/>
    <property type="match status" value="1"/>
</dbReference>
<dbReference type="PANTHER" id="PTHR11699">
    <property type="entry name" value="ALDEHYDE DEHYDROGENASE-RELATED"/>
    <property type="match status" value="1"/>
</dbReference>
<evidence type="ECO:0000313" key="3">
    <source>
        <dbReference type="Proteomes" id="UP000222542"/>
    </source>
</evidence>
<comment type="caution">
    <text evidence="2">The sequence shown here is derived from an EMBL/GenBank/DDBJ whole genome shotgun (WGS) entry which is preliminary data.</text>
</comment>
<dbReference type="Gene3D" id="3.40.605.10">
    <property type="entry name" value="Aldehyde Dehydrogenase, Chain A, domain 1"/>
    <property type="match status" value="1"/>
</dbReference>